<evidence type="ECO:0000256" key="2">
    <source>
        <dbReference type="ARBA" id="ARBA00022475"/>
    </source>
</evidence>
<evidence type="ECO:0000259" key="9">
    <source>
        <dbReference type="Pfam" id="PF13231"/>
    </source>
</evidence>
<feature type="domain" description="Glycosyltransferase RgtA/B/C/D-like" evidence="9">
    <location>
        <begin position="76"/>
        <end position="206"/>
    </location>
</feature>
<dbReference type="GO" id="GO:0016763">
    <property type="term" value="F:pentosyltransferase activity"/>
    <property type="evidence" value="ECO:0007669"/>
    <property type="project" value="TreeGrafter"/>
</dbReference>
<name>A0A939M002_9MICO</name>
<evidence type="ECO:0000256" key="1">
    <source>
        <dbReference type="ARBA" id="ARBA00004651"/>
    </source>
</evidence>
<dbReference type="InterPro" id="IPR050297">
    <property type="entry name" value="LipidA_mod_glycosyltrf_83"/>
</dbReference>
<feature type="transmembrane region" description="Helical" evidence="8">
    <location>
        <begin position="66"/>
        <end position="87"/>
    </location>
</feature>
<evidence type="ECO:0000256" key="6">
    <source>
        <dbReference type="ARBA" id="ARBA00022989"/>
    </source>
</evidence>
<sequence length="508" mass="54774">MHADEWVVVDGALDLVKRNSFEPTQFSRPDHLEIQLSYLLYEAYAHLIHGTDPISLYASDPGLFTALSRLLIAGLGTLCIPVAYLAVATFGRWMPVTAAAMVAFFPPFVEHAHYATPDVPLVLVTFLVVWACVRYIESPRWKWLVLACASTAWGFTAKYPAALLGAVVAASVVTVAVRDRNWRRSLWHALSSPVLFVVCVFIASPVLLTNFAAVEAQLTGQNSTGHLGADGLGYFGKLGFYATNGLTSLGLILTVCALFGVLRLIRLRALHAIPLLAGGVLWLAISALTLHWDRWGIPMYVTPILLAAIGIPELARVLRRVKLSRRIATIVIAGVVGVAGLSLVLTSLATTARFVSEDSRSAALAYVNEHGITPEITVYEGYTPFLPGSSRTVFDEFELSDEGTLMPVAAVNGETPPHYLILSSIMSERFKAEARYANEQAFYTAVQNQFALVAEWEGAASAVASNPVELVNIPGQLVNAVRSITGSQLGGPTILIYEIPGAATAETP</sequence>
<keyword evidence="5 8" id="KW-0812">Transmembrane</keyword>
<feature type="transmembrane region" description="Helical" evidence="8">
    <location>
        <begin position="157"/>
        <end position="177"/>
    </location>
</feature>
<dbReference type="Pfam" id="PF13231">
    <property type="entry name" value="PMT_2"/>
    <property type="match status" value="1"/>
</dbReference>
<feature type="transmembrane region" description="Helical" evidence="8">
    <location>
        <begin position="189"/>
        <end position="208"/>
    </location>
</feature>
<keyword evidence="3" id="KW-0328">Glycosyltransferase</keyword>
<comment type="subcellular location">
    <subcellularLocation>
        <location evidence="1">Cell membrane</location>
        <topology evidence="1">Multi-pass membrane protein</topology>
    </subcellularLocation>
</comment>
<evidence type="ECO:0000256" key="7">
    <source>
        <dbReference type="ARBA" id="ARBA00023136"/>
    </source>
</evidence>
<evidence type="ECO:0000256" key="5">
    <source>
        <dbReference type="ARBA" id="ARBA00022692"/>
    </source>
</evidence>
<keyword evidence="6 8" id="KW-1133">Transmembrane helix</keyword>
<comment type="caution">
    <text evidence="10">The sequence shown here is derived from an EMBL/GenBank/DDBJ whole genome shotgun (WGS) entry which is preliminary data.</text>
</comment>
<dbReference type="PANTHER" id="PTHR33908">
    <property type="entry name" value="MANNOSYLTRANSFERASE YKCB-RELATED"/>
    <property type="match status" value="1"/>
</dbReference>
<keyword evidence="4" id="KW-0808">Transferase</keyword>
<keyword evidence="7 8" id="KW-0472">Membrane</keyword>
<feature type="transmembrane region" description="Helical" evidence="8">
    <location>
        <begin position="297"/>
        <end position="315"/>
    </location>
</feature>
<proteinExistence type="predicted"/>
<reference evidence="10" key="1">
    <citation type="submission" date="2021-03" db="EMBL/GenBank/DDBJ databases">
        <title>Leucobacter chromiisoli sp. nov., isolated from chromium-containing soil of chemical plant.</title>
        <authorList>
            <person name="Xu Z."/>
        </authorList>
    </citation>
    <scope>NUCLEOTIDE SEQUENCE</scope>
    <source>
        <strain evidence="10">A2</strain>
    </source>
</reference>
<feature type="transmembrane region" description="Helical" evidence="8">
    <location>
        <begin position="269"/>
        <end position="291"/>
    </location>
</feature>
<dbReference type="GO" id="GO:0005886">
    <property type="term" value="C:plasma membrane"/>
    <property type="evidence" value="ECO:0007669"/>
    <property type="project" value="UniProtKB-SubCell"/>
</dbReference>
<dbReference type="AlphaFoldDB" id="A0A939M002"/>
<dbReference type="EMBL" id="JAGDYL010000015">
    <property type="protein sequence ID" value="MBO1805547.1"/>
    <property type="molecule type" value="Genomic_DNA"/>
</dbReference>
<keyword evidence="2" id="KW-1003">Cell membrane</keyword>
<dbReference type="Proteomes" id="UP000664398">
    <property type="component" value="Unassembled WGS sequence"/>
</dbReference>
<dbReference type="GO" id="GO:0009103">
    <property type="term" value="P:lipopolysaccharide biosynthetic process"/>
    <property type="evidence" value="ECO:0007669"/>
    <property type="project" value="UniProtKB-ARBA"/>
</dbReference>
<dbReference type="RefSeq" id="WP_208046023.1">
    <property type="nucleotide sequence ID" value="NZ_JAGDYL010000015.1"/>
</dbReference>
<feature type="transmembrane region" description="Helical" evidence="8">
    <location>
        <begin position="121"/>
        <end position="137"/>
    </location>
</feature>
<feature type="transmembrane region" description="Helical" evidence="8">
    <location>
        <begin position="327"/>
        <end position="349"/>
    </location>
</feature>
<dbReference type="InterPro" id="IPR038731">
    <property type="entry name" value="RgtA/B/C-like"/>
</dbReference>
<evidence type="ECO:0000256" key="4">
    <source>
        <dbReference type="ARBA" id="ARBA00022679"/>
    </source>
</evidence>
<protein>
    <submittedName>
        <fullName evidence="10">Glycosyltransferase family 39 protein</fullName>
    </submittedName>
</protein>
<keyword evidence="11" id="KW-1185">Reference proteome</keyword>
<accession>A0A939M002</accession>
<feature type="transmembrane region" description="Helical" evidence="8">
    <location>
        <begin position="240"/>
        <end position="262"/>
    </location>
</feature>
<evidence type="ECO:0000256" key="3">
    <source>
        <dbReference type="ARBA" id="ARBA00022676"/>
    </source>
</evidence>
<gene>
    <name evidence="10" type="ORF">J4H91_09480</name>
</gene>
<organism evidence="10 11">
    <name type="scientific">Leucobacter ruminantium</name>
    <dbReference type="NCBI Taxonomy" id="1289170"/>
    <lineage>
        <taxon>Bacteria</taxon>
        <taxon>Bacillati</taxon>
        <taxon>Actinomycetota</taxon>
        <taxon>Actinomycetes</taxon>
        <taxon>Micrococcales</taxon>
        <taxon>Microbacteriaceae</taxon>
        <taxon>Leucobacter</taxon>
    </lineage>
</organism>
<evidence type="ECO:0000313" key="11">
    <source>
        <dbReference type="Proteomes" id="UP000664398"/>
    </source>
</evidence>
<evidence type="ECO:0000256" key="8">
    <source>
        <dbReference type="SAM" id="Phobius"/>
    </source>
</evidence>
<dbReference type="PANTHER" id="PTHR33908:SF11">
    <property type="entry name" value="MEMBRANE PROTEIN"/>
    <property type="match status" value="1"/>
</dbReference>
<evidence type="ECO:0000313" key="10">
    <source>
        <dbReference type="EMBL" id="MBO1805547.1"/>
    </source>
</evidence>